<reference evidence="1 2" key="1">
    <citation type="journal article" date="2020" name="Nature">
        <title>Bacterial chemolithoautotrophy via manganese oxidation.</title>
        <authorList>
            <person name="Yu H."/>
            <person name="Leadbetter J.R."/>
        </authorList>
    </citation>
    <scope>NUCLEOTIDE SEQUENCE [LARGE SCALE GENOMIC DNA]</scope>
    <source>
        <strain evidence="1 2">Mn-1</strain>
    </source>
</reference>
<accession>A0A7X6DSZ4</accession>
<evidence type="ECO:0000313" key="2">
    <source>
        <dbReference type="Proteomes" id="UP000534783"/>
    </source>
</evidence>
<dbReference type="AlphaFoldDB" id="A0A7X6DSZ4"/>
<keyword evidence="2" id="KW-1185">Reference proteome</keyword>
<proteinExistence type="predicted"/>
<dbReference type="RefSeq" id="WP_168062760.1">
    <property type="nucleotide sequence ID" value="NZ_VTOW01000004.1"/>
</dbReference>
<comment type="caution">
    <text evidence="1">The sequence shown here is derived from an EMBL/GenBank/DDBJ whole genome shotgun (WGS) entry which is preliminary data.</text>
</comment>
<name>A0A7X6DSZ4_9BACT</name>
<gene>
    <name evidence="1" type="ORF">MNODULE_18900</name>
</gene>
<sequence>MPLLEDNKCKINDRDIYLEFDKFKKICGECNVSVSDRLLETYERHGLLYPSYRIIRPKEYLQKLFEQHHGPDRYKNVIEVPDEYGNLLKFEHEELDRWQHSIFPEFNKALMEGHPLDQAYKRGESFIQRPLIEVYRNWDEYKIVLEITIEGNPIRKTDTLARHFYSPWQIYLLEEANQKHIRRINVLIPLEEGKQYTAPKEPQKIAVAEWMEHFKSLWEYRLKENLLFAKALEGVKGNVLKGDDLKQFYNDREALSSDICARNPYDLWIKFLQALCGLYFDYREEEKYRLSECLRNDIKSVVNILMHGSKKLYRDIINDVGTHLGGRTYFHVLPLERIYPEYESHLKREAKLYLESVLKDYNGEVPYSLKIDNNSAIDEIIDFAFISGNETLLVSVIGINKEYFSPSYFGDEAIWSFVRSLAVAVESWVKEISQQNDFRGAIVKITAGDFDLCCNKLQKSCGKTNMEVYNYSDLKQFLNSIPATQFERCGKDLSWMKYIVRAYLIRNYAAHHTRLDPELFGNTLIELYKSLLFLLFYAWKAKPKP</sequence>
<evidence type="ECO:0000313" key="1">
    <source>
        <dbReference type="EMBL" id="NKE72823.1"/>
    </source>
</evidence>
<protein>
    <submittedName>
        <fullName evidence="1">Uncharacterized protein</fullName>
    </submittedName>
</protein>
<dbReference type="EMBL" id="VTOW01000004">
    <property type="protein sequence ID" value="NKE72823.1"/>
    <property type="molecule type" value="Genomic_DNA"/>
</dbReference>
<dbReference type="Proteomes" id="UP000534783">
    <property type="component" value="Unassembled WGS sequence"/>
</dbReference>
<organism evidence="1 2">
    <name type="scientific">Candidatus Manganitrophus noduliformans</name>
    <dbReference type="NCBI Taxonomy" id="2606439"/>
    <lineage>
        <taxon>Bacteria</taxon>
        <taxon>Pseudomonadati</taxon>
        <taxon>Nitrospirota</taxon>
        <taxon>Nitrospiria</taxon>
        <taxon>Candidatus Troglogloeales</taxon>
        <taxon>Candidatus Manganitrophaceae</taxon>
        <taxon>Candidatus Manganitrophus</taxon>
    </lineage>
</organism>